<dbReference type="RefSeq" id="WP_114897683.1">
    <property type="nucleotide sequence ID" value="NZ_CP031222.1"/>
</dbReference>
<feature type="transmembrane region" description="Helical" evidence="1">
    <location>
        <begin position="94"/>
        <end position="112"/>
    </location>
</feature>
<keyword evidence="1" id="KW-0472">Membrane</keyword>
<dbReference type="PANTHER" id="PTHR37314">
    <property type="entry name" value="SLR0142 PROTEIN"/>
    <property type="match status" value="1"/>
</dbReference>
<protein>
    <submittedName>
        <fullName evidence="2">DUF1275 domain-containing protein</fullName>
    </submittedName>
</protein>
<dbReference type="Proteomes" id="UP000253940">
    <property type="component" value="Chromosome"/>
</dbReference>
<feature type="transmembrane region" description="Helical" evidence="1">
    <location>
        <begin position="12"/>
        <end position="39"/>
    </location>
</feature>
<sequence>MASSEVIINPSFRVSVLLSFIAGYIDTIGFVAFAGLFMAHVTGNFVLIGASIVSQHGGLIAKFLALPTFIAAIGLTMLIVHFCERRQRSAISPLLMTQAFFLLLLMVMGLMLPDRSHPDSLLSILTGMMGVIAMGIQNASGRLVFNDLAPSTVMTGNVTQVVIDTINFVRHRGDNSAEEKRIKKMLPAVLAFALGAISGALFYHLMGFSAVAIAIGLLAIVWWNRAFPVAEKPI</sequence>
<keyword evidence="1" id="KW-1133">Transmembrane helix</keyword>
<keyword evidence="3" id="KW-1185">Reference proteome</keyword>
<reference evidence="2 3" key="1">
    <citation type="submission" date="2018-07" db="EMBL/GenBank/DDBJ databases">
        <title>Genome sequencing of Moraxellaceae gen. HYN0046.</title>
        <authorList>
            <person name="Kim M."/>
            <person name="Yi H."/>
        </authorList>
    </citation>
    <scope>NUCLEOTIDE SEQUENCE [LARGE SCALE GENOMIC DNA]</scope>
    <source>
        <strain evidence="2 3">HYN0046</strain>
    </source>
</reference>
<dbReference type="OrthoDB" id="5125627at2"/>
<accession>A0A345P2R4</accession>
<keyword evidence="1" id="KW-0812">Transmembrane</keyword>
<dbReference type="PANTHER" id="PTHR37314:SF5">
    <property type="entry name" value="SLR0142 PROTEIN"/>
    <property type="match status" value="1"/>
</dbReference>
<evidence type="ECO:0000313" key="2">
    <source>
        <dbReference type="EMBL" id="AXI01573.1"/>
    </source>
</evidence>
<feature type="transmembrane region" description="Helical" evidence="1">
    <location>
        <begin position="59"/>
        <end position="82"/>
    </location>
</feature>
<name>A0A345P2R4_9GAMM</name>
<feature type="transmembrane region" description="Helical" evidence="1">
    <location>
        <begin position="190"/>
        <end position="223"/>
    </location>
</feature>
<dbReference type="KEGG" id="mbah:HYN46_00865"/>
<dbReference type="Pfam" id="PF06912">
    <property type="entry name" value="DUF1275"/>
    <property type="match status" value="1"/>
</dbReference>
<organism evidence="2 3">
    <name type="scientific">Aquirhabdus parva</name>
    <dbReference type="NCBI Taxonomy" id="2283318"/>
    <lineage>
        <taxon>Bacteria</taxon>
        <taxon>Pseudomonadati</taxon>
        <taxon>Pseudomonadota</taxon>
        <taxon>Gammaproteobacteria</taxon>
        <taxon>Moraxellales</taxon>
        <taxon>Moraxellaceae</taxon>
        <taxon>Aquirhabdus</taxon>
    </lineage>
</organism>
<dbReference type="EMBL" id="CP031222">
    <property type="protein sequence ID" value="AXI01573.1"/>
    <property type="molecule type" value="Genomic_DNA"/>
</dbReference>
<proteinExistence type="predicted"/>
<dbReference type="InterPro" id="IPR010699">
    <property type="entry name" value="DUF1275"/>
</dbReference>
<gene>
    <name evidence="2" type="ORF">HYN46_00865</name>
</gene>
<dbReference type="AlphaFoldDB" id="A0A345P2R4"/>
<evidence type="ECO:0000256" key="1">
    <source>
        <dbReference type="SAM" id="Phobius"/>
    </source>
</evidence>
<feature type="transmembrane region" description="Helical" evidence="1">
    <location>
        <begin position="124"/>
        <end position="145"/>
    </location>
</feature>
<evidence type="ECO:0000313" key="3">
    <source>
        <dbReference type="Proteomes" id="UP000253940"/>
    </source>
</evidence>